<gene>
    <name evidence="3" type="primary">minD2</name>
    <name evidence="3" type="ORF">LC1Nh_0110</name>
</gene>
<dbReference type="SUPFAM" id="SSF52540">
    <property type="entry name" value="P-loop containing nucleoside triphosphate hydrolases"/>
    <property type="match status" value="1"/>
</dbReference>
<name>A0A5Q0UEP6_9ARCH</name>
<sequence length="254" mass="27738">MMTRIISVVSGKGGVGKTTVTANLGTELAKQDHDVLIIDGNFSGANISQHFGLGFQEVSLNDVLNGEAYITQAVSKHSEGVSVLPASILDFNADAEKLRHSIVDFLGDKDFVLIDTAAGVGDEVEAGIQASDEVLLVSEPELPALTNALGAKKLAEQLDRDVLGLALNSVRDEQSEVQHEDIRDLIEEEIIAEIPDHQHVREGIALREPVVSYKPNSRPSNRIEDLAYRIKGQEPPQRGLQERLVERVNDFQLF</sequence>
<keyword evidence="2" id="KW-0067">ATP-binding</keyword>
<dbReference type="GO" id="GO:0016887">
    <property type="term" value="F:ATP hydrolysis activity"/>
    <property type="evidence" value="ECO:0007669"/>
    <property type="project" value="TreeGrafter"/>
</dbReference>
<evidence type="ECO:0000313" key="3">
    <source>
        <dbReference type="EMBL" id="QGA80018.1"/>
    </source>
</evidence>
<dbReference type="GO" id="GO:0005524">
    <property type="term" value="F:ATP binding"/>
    <property type="evidence" value="ECO:0007669"/>
    <property type="project" value="UniProtKB-KW"/>
</dbReference>
<dbReference type="InterPro" id="IPR050625">
    <property type="entry name" value="ParA/MinD_ATPase"/>
</dbReference>
<dbReference type="Proteomes" id="UP000377803">
    <property type="component" value="Chromosome"/>
</dbReference>
<dbReference type="Gene3D" id="3.40.50.300">
    <property type="entry name" value="P-loop containing nucleotide triphosphate hydrolases"/>
    <property type="match status" value="1"/>
</dbReference>
<dbReference type="InterPro" id="IPR010224">
    <property type="entry name" value="MinD_archaea"/>
</dbReference>
<organism evidence="3 4">
    <name type="scientific">Candidatus Nanohalobium constans</name>
    <dbReference type="NCBI Taxonomy" id="2565781"/>
    <lineage>
        <taxon>Archaea</taxon>
        <taxon>Candidatus Nanohalarchaeota</taxon>
        <taxon>Candidatus Nanohalobia</taxon>
        <taxon>Candidatus Nanohalobiales</taxon>
        <taxon>Candidatus Nanohalobiaceae</taxon>
        <taxon>Candidatus Nanohalobium</taxon>
    </lineage>
</organism>
<dbReference type="InterPro" id="IPR027417">
    <property type="entry name" value="P-loop_NTPase"/>
</dbReference>
<dbReference type="PANTHER" id="PTHR43384">
    <property type="entry name" value="SEPTUM SITE-DETERMINING PROTEIN MIND HOMOLOG, CHLOROPLASTIC-RELATED"/>
    <property type="match status" value="1"/>
</dbReference>
<keyword evidence="1" id="KW-0547">Nucleotide-binding</keyword>
<keyword evidence="4" id="KW-1185">Reference proteome</keyword>
<dbReference type="Pfam" id="PF10609">
    <property type="entry name" value="ParA"/>
    <property type="match status" value="1"/>
</dbReference>
<reference evidence="4" key="1">
    <citation type="submission" date="2019-05" db="EMBL/GenBank/DDBJ databases">
        <title>Candidatus Nanohalobium constans, a novel model system to study the DPANN nano-sized archaea: genomic and physiological characterization of a nanoarchaeon co-cultured with its chitinotrophic host.</title>
        <authorList>
            <person name="La Cono V."/>
            <person name="Arcadi E."/>
            <person name="Crisafi F."/>
            <person name="Denaro R."/>
            <person name="La Spada G."/>
            <person name="Messina E."/>
            <person name="Smedile F."/>
            <person name="Toshchakov S.V."/>
            <person name="Shevchenko M.A."/>
            <person name="Golyshin P.N."/>
            <person name="Golyshina O.V."/>
            <person name="Ferrer M."/>
            <person name="Rohde M."/>
            <person name="Mushegian A."/>
            <person name="Sorokin D.Y."/>
            <person name="Giuliano L."/>
            <person name="Yakimov M.M."/>
        </authorList>
    </citation>
    <scope>NUCLEOTIDE SEQUENCE [LARGE SCALE GENOMIC DNA]</scope>
    <source>
        <strain evidence="4">LC1Nh</strain>
    </source>
</reference>
<evidence type="ECO:0000256" key="1">
    <source>
        <dbReference type="ARBA" id="ARBA00022741"/>
    </source>
</evidence>
<dbReference type="AlphaFoldDB" id="A0A5Q0UEP6"/>
<evidence type="ECO:0000256" key="2">
    <source>
        <dbReference type="ARBA" id="ARBA00022840"/>
    </source>
</evidence>
<dbReference type="NCBIfam" id="TIGR01969">
    <property type="entry name" value="minD_arch"/>
    <property type="match status" value="1"/>
</dbReference>
<evidence type="ECO:0000313" key="4">
    <source>
        <dbReference type="Proteomes" id="UP000377803"/>
    </source>
</evidence>
<dbReference type="GO" id="GO:0005829">
    <property type="term" value="C:cytosol"/>
    <property type="evidence" value="ECO:0007669"/>
    <property type="project" value="TreeGrafter"/>
</dbReference>
<dbReference type="KEGG" id="ncon:LC1Nh_0110"/>
<dbReference type="EMBL" id="CP040089">
    <property type="protein sequence ID" value="QGA80018.1"/>
    <property type="molecule type" value="Genomic_DNA"/>
</dbReference>
<proteinExistence type="predicted"/>
<accession>A0A5Q0UEP6</accession>
<protein>
    <submittedName>
        <fullName evidence="3">Septum site-determining protein MinD</fullName>
    </submittedName>
</protein>
<dbReference type="InterPro" id="IPR033756">
    <property type="entry name" value="YlxH/NBP35"/>
</dbReference>
<dbReference type="GO" id="GO:0051782">
    <property type="term" value="P:negative regulation of cell division"/>
    <property type="evidence" value="ECO:0007669"/>
    <property type="project" value="TreeGrafter"/>
</dbReference>
<dbReference type="GO" id="GO:0009898">
    <property type="term" value="C:cytoplasmic side of plasma membrane"/>
    <property type="evidence" value="ECO:0007669"/>
    <property type="project" value="TreeGrafter"/>
</dbReference>
<dbReference type="PANTHER" id="PTHR43384:SF10">
    <property type="entry name" value="ATPASE INVOLVED IN CHROMOSOME PARTITIONING, PARA_MIND FAMILY"/>
    <property type="match status" value="1"/>
</dbReference>